<dbReference type="EMBL" id="JH172081">
    <property type="protein sequence ID" value="EHB13201.1"/>
    <property type="molecule type" value="Genomic_DNA"/>
</dbReference>
<protein>
    <submittedName>
        <fullName evidence="1">Uncharacterized protein</fullName>
    </submittedName>
</protein>
<name>G5BV90_HETGA</name>
<sequence length="50" mass="5372">MVPYHIPNKNDLKKGVRLQLFVTQMGVSDGGLGEYSSSLNGCHGNLEPGL</sequence>
<proteinExistence type="predicted"/>
<dbReference type="InParanoid" id="G5BV90"/>
<dbReference type="AlphaFoldDB" id="G5BV90"/>
<evidence type="ECO:0000313" key="2">
    <source>
        <dbReference type="Proteomes" id="UP000006813"/>
    </source>
</evidence>
<organism evidence="1 2">
    <name type="scientific">Heterocephalus glaber</name>
    <name type="common">Naked mole rat</name>
    <dbReference type="NCBI Taxonomy" id="10181"/>
    <lineage>
        <taxon>Eukaryota</taxon>
        <taxon>Metazoa</taxon>
        <taxon>Chordata</taxon>
        <taxon>Craniata</taxon>
        <taxon>Vertebrata</taxon>
        <taxon>Euteleostomi</taxon>
        <taxon>Mammalia</taxon>
        <taxon>Eutheria</taxon>
        <taxon>Euarchontoglires</taxon>
        <taxon>Glires</taxon>
        <taxon>Rodentia</taxon>
        <taxon>Hystricomorpha</taxon>
        <taxon>Bathyergidae</taxon>
        <taxon>Heterocephalus</taxon>
    </lineage>
</organism>
<dbReference type="Proteomes" id="UP000006813">
    <property type="component" value="Unassembled WGS sequence"/>
</dbReference>
<gene>
    <name evidence="1" type="ORF">GW7_04726</name>
</gene>
<accession>G5BV90</accession>
<reference evidence="1 2" key="1">
    <citation type="journal article" date="2011" name="Nature">
        <title>Genome sequencing reveals insights into physiology and longevity of the naked mole rat.</title>
        <authorList>
            <person name="Kim E.B."/>
            <person name="Fang X."/>
            <person name="Fushan A.A."/>
            <person name="Huang Z."/>
            <person name="Lobanov A.V."/>
            <person name="Han L."/>
            <person name="Marino S.M."/>
            <person name="Sun X."/>
            <person name="Turanov A.A."/>
            <person name="Yang P."/>
            <person name="Yim S.H."/>
            <person name="Zhao X."/>
            <person name="Kasaikina M.V."/>
            <person name="Stoletzki N."/>
            <person name="Peng C."/>
            <person name="Polak P."/>
            <person name="Xiong Z."/>
            <person name="Kiezun A."/>
            <person name="Zhu Y."/>
            <person name="Chen Y."/>
            <person name="Kryukov G.V."/>
            <person name="Zhang Q."/>
            <person name="Peshkin L."/>
            <person name="Yang L."/>
            <person name="Bronson R.T."/>
            <person name="Buffenstein R."/>
            <person name="Wang B."/>
            <person name="Han C."/>
            <person name="Li Q."/>
            <person name="Chen L."/>
            <person name="Zhao W."/>
            <person name="Sunyaev S.R."/>
            <person name="Park T.J."/>
            <person name="Zhang G."/>
            <person name="Wang J."/>
            <person name="Gladyshev V.N."/>
        </authorList>
    </citation>
    <scope>NUCLEOTIDE SEQUENCE [LARGE SCALE GENOMIC DNA]</scope>
</reference>
<evidence type="ECO:0000313" key="1">
    <source>
        <dbReference type="EMBL" id="EHB13201.1"/>
    </source>
</evidence>